<evidence type="ECO:0000313" key="3">
    <source>
        <dbReference type="Proteomes" id="UP000326837"/>
    </source>
</evidence>
<name>A0A5K7XGV2_9BACT</name>
<protein>
    <submittedName>
        <fullName evidence="2">Uncharacterized protein</fullName>
    </submittedName>
</protein>
<sequence length="75" mass="8392">MVLTMKRSRYHPPAGELPSTIASQNLRVSTAGASGSSSFHRRFPATPKDLNRQGRQDRQGKTRGMEPQINADERR</sequence>
<feature type="compositionally biased region" description="Polar residues" evidence="1">
    <location>
        <begin position="20"/>
        <end position="38"/>
    </location>
</feature>
<keyword evidence="3" id="KW-1185">Reference proteome</keyword>
<dbReference type="KEGG" id="lpav:PLANPX_5736"/>
<feature type="compositionally biased region" description="Basic and acidic residues" evidence="1">
    <location>
        <begin position="49"/>
        <end position="64"/>
    </location>
</feature>
<dbReference type="AlphaFoldDB" id="A0A5K7XGV2"/>
<gene>
    <name evidence="2" type="ORF">PLANPX_5736</name>
</gene>
<feature type="compositionally biased region" description="Basic residues" evidence="1">
    <location>
        <begin position="1"/>
        <end position="10"/>
    </location>
</feature>
<accession>A0A5K7XGV2</accession>
<dbReference type="EMBL" id="AP021861">
    <property type="protein sequence ID" value="BBO36124.1"/>
    <property type="molecule type" value="Genomic_DNA"/>
</dbReference>
<organism evidence="2 3">
    <name type="scientific">Lacipirellula parvula</name>
    <dbReference type="NCBI Taxonomy" id="2650471"/>
    <lineage>
        <taxon>Bacteria</taxon>
        <taxon>Pseudomonadati</taxon>
        <taxon>Planctomycetota</taxon>
        <taxon>Planctomycetia</taxon>
        <taxon>Pirellulales</taxon>
        <taxon>Lacipirellulaceae</taxon>
        <taxon>Lacipirellula</taxon>
    </lineage>
</organism>
<dbReference type="Proteomes" id="UP000326837">
    <property type="component" value="Chromosome"/>
</dbReference>
<proteinExistence type="predicted"/>
<reference evidence="3" key="1">
    <citation type="submission" date="2019-10" db="EMBL/GenBank/DDBJ databases">
        <title>Lacipirellula parvula gen. nov., sp. nov., representing a lineage of planctomycetes widespread in freshwater anoxic habitats, and description of the family Lacipirellulaceae.</title>
        <authorList>
            <person name="Dedysh S.N."/>
            <person name="Kulichevskaya I.S."/>
            <person name="Beletsky A.V."/>
            <person name="Rakitin A.L."/>
            <person name="Mardanov A.V."/>
            <person name="Ivanova A.A."/>
            <person name="Saltykova V.X."/>
            <person name="Rijpstra W.I.C."/>
            <person name="Sinninghe Damste J.S."/>
            <person name="Ravin N.V."/>
        </authorList>
    </citation>
    <scope>NUCLEOTIDE SEQUENCE [LARGE SCALE GENOMIC DNA]</scope>
    <source>
        <strain evidence="3">PX69</strain>
    </source>
</reference>
<evidence type="ECO:0000313" key="2">
    <source>
        <dbReference type="EMBL" id="BBO36124.1"/>
    </source>
</evidence>
<evidence type="ECO:0000256" key="1">
    <source>
        <dbReference type="SAM" id="MobiDB-lite"/>
    </source>
</evidence>
<feature type="region of interest" description="Disordered" evidence="1">
    <location>
        <begin position="1"/>
        <end position="75"/>
    </location>
</feature>